<gene>
    <name evidence="5" type="ORF">JXQ802_LOCUS27107</name>
    <name evidence="4" type="ORF">PYM288_LOCUS18131</name>
</gene>
<protein>
    <submittedName>
        <fullName evidence="5">Uncharacterized protein</fullName>
    </submittedName>
</protein>
<feature type="signal peptide" evidence="3">
    <location>
        <begin position="1"/>
        <end position="18"/>
    </location>
</feature>
<evidence type="ECO:0000313" key="4">
    <source>
        <dbReference type="EMBL" id="CAF1070451.1"/>
    </source>
</evidence>
<evidence type="ECO:0000256" key="2">
    <source>
        <dbReference type="PROSITE-ProRule" id="PRU00504"/>
    </source>
</evidence>
<dbReference type="GO" id="GO:0008270">
    <property type="term" value="F:zinc ion binding"/>
    <property type="evidence" value="ECO:0007669"/>
    <property type="project" value="UniProtKB-KW"/>
</dbReference>
<proteinExistence type="predicted"/>
<evidence type="ECO:0000313" key="6">
    <source>
        <dbReference type="Proteomes" id="UP000663870"/>
    </source>
</evidence>
<dbReference type="EMBL" id="CAJNOH010000542">
    <property type="protein sequence ID" value="CAF1070451.1"/>
    <property type="molecule type" value="Genomic_DNA"/>
</dbReference>
<sequence length="343" mass="37517">MLFQHFLRLFIVFATTNGQPTYKQSSDCPGNLKWTTDGITIMGSGYGTGPDKFQFPEGLFIEAKTQILYVTDVSNNRVQKRYSNGEIKTAAGQANCAGGSTPDKLSGPRDVVADENENVYVVDEGNQRVQFWEKDAKSGKMVAGDGTQGSSLSEFSYPFRLTLDSKKNIFVSDTQNERIMNWSSVYSPKTSAGKIVAGGHGAGLNPYQLNGPVGLCLDEPNDDLYIANGNSHSVTQYNMDSYGDKIIVAGIPGRPGNSAAQLYSPEGLTRDKYGNLYIVDCGNHRIQMFCPDAVFGITIAGTGKMGNASNELNLPRAVAFDSDMNLYVTDTYNYRVQKFNRIQ</sequence>
<feature type="repeat" description="NHL" evidence="2">
    <location>
        <begin position="249"/>
        <end position="292"/>
    </location>
</feature>
<feature type="repeat" description="NHL" evidence="2">
    <location>
        <begin position="311"/>
        <end position="342"/>
    </location>
</feature>
<dbReference type="Gene3D" id="2.120.10.30">
    <property type="entry name" value="TolB, C-terminal domain"/>
    <property type="match status" value="2"/>
</dbReference>
<name>A0A815A972_9BILA</name>
<dbReference type="Pfam" id="PF01436">
    <property type="entry name" value="NHL"/>
    <property type="match status" value="4"/>
</dbReference>
<dbReference type="EMBL" id="CAJNOL010000971">
    <property type="protein sequence ID" value="CAF1253518.1"/>
    <property type="molecule type" value="Genomic_DNA"/>
</dbReference>
<dbReference type="PROSITE" id="PS51125">
    <property type="entry name" value="NHL"/>
    <property type="match status" value="3"/>
</dbReference>
<dbReference type="GO" id="GO:0000209">
    <property type="term" value="P:protein polyubiquitination"/>
    <property type="evidence" value="ECO:0007669"/>
    <property type="project" value="TreeGrafter"/>
</dbReference>
<accession>A0A815A972</accession>
<dbReference type="Proteomes" id="UP000663870">
    <property type="component" value="Unassembled WGS sequence"/>
</dbReference>
<dbReference type="PANTHER" id="PTHR24104">
    <property type="entry name" value="E3 UBIQUITIN-PROTEIN LIGASE NHLRC1-RELATED"/>
    <property type="match status" value="1"/>
</dbReference>
<keyword evidence="6" id="KW-1185">Reference proteome</keyword>
<reference evidence="5" key="1">
    <citation type="submission" date="2021-02" db="EMBL/GenBank/DDBJ databases">
        <authorList>
            <person name="Nowell W R."/>
        </authorList>
    </citation>
    <scope>NUCLEOTIDE SEQUENCE</scope>
</reference>
<evidence type="ECO:0000256" key="3">
    <source>
        <dbReference type="SAM" id="SignalP"/>
    </source>
</evidence>
<comment type="caution">
    <text evidence="5">The sequence shown here is derived from an EMBL/GenBank/DDBJ whole genome shotgun (WGS) entry which is preliminary data.</text>
</comment>
<dbReference type="PANTHER" id="PTHR24104:SF25">
    <property type="entry name" value="PROTEIN LIN-41"/>
    <property type="match status" value="1"/>
</dbReference>
<dbReference type="GO" id="GO:0043161">
    <property type="term" value="P:proteasome-mediated ubiquitin-dependent protein catabolic process"/>
    <property type="evidence" value="ECO:0007669"/>
    <property type="project" value="TreeGrafter"/>
</dbReference>
<organism evidence="5 6">
    <name type="scientific">Rotaria sordida</name>
    <dbReference type="NCBI Taxonomy" id="392033"/>
    <lineage>
        <taxon>Eukaryota</taxon>
        <taxon>Metazoa</taxon>
        <taxon>Spiralia</taxon>
        <taxon>Gnathifera</taxon>
        <taxon>Rotifera</taxon>
        <taxon>Eurotatoria</taxon>
        <taxon>Bdelloidea</taxon>
        <taxon>Philodinida</taxon>
        <taxon>Philodinidae</taxon>
        <taxon>Rotaria</taxon>
    </lineage>
</organism>
<dbReference type="InterPro" id="IPR050952">
    <property type="entry name" value="TRIM-NHL_E3_ligases"/>
</dbReference>
<evidence type="ECO:0000313" key="5">
    <source>
        <dbReference type="EMBL" id="CAF1253518.1"/>
    </source>
</evidence>
<dbReference type="CDD" id="cd05819">
    <property type="entry name" value="NHL"/>
    <property type="match status" value="1"/>
</dbReference>
<dbReference type="GO" id="GO:0061630">
    <property type="term" value="F:ubiquitin protein ligase activity"/>
    <property type="evidence" value="ECO:0007669"/>
    <property type="project" value="TreeGrafter"/>
</dbReference>
<evidence type="ECO:0000256" key="1">
    <source>
        <dbReference type="ARBA" id="ARBA00022737"/>
    </source>
</evidence>
<keyword evidence="1" id="KW-0677">Repeat</keyword>
<dbReference type="AlphaFoldDB" id="A0A815A972"/>
<keyword evidence="3" id="KW-0732">Signal</keyword>
<dbReference type="InterPro" id="IPR011042">
    <property type="entry name" value="6-blade_b-propeller_TolB-like"/>
</dbReference>
<feature type="repeat" description="NHL" evidence="2">
    <location>
        <begin position="99"/>
        <end position="135"/>
    </location>
</feature>
<dbReference type="SUPFAM" id="SSF101898">
    <property type="entry name" value="NHL repeat"/>
    <property type="match status" value="1"/>
</dbReference>
<dbReference type="InterPro" id="IPR001258">
    <property type="entry name" value="NHL_repeat"/>
</dbReference>
<dbReference type="Gene3D" id="2.40.10.500">
    <property type="match status" value="1"/>
</dbReference>
<feature type="chain" id="PRO_5036226871" evidence="3">
    <location>
        <begin position="19"/>
        <end position="343"/>
    </location>
</feature>
<dbReference type="Proteomes" id="UP000663854">
    <property type="component" value="Unassembled WGS sequence"/>
</dbReference>